<keyword evidence="1" id="KW-1133">Transmembrane helix</keyword>
<dbReference type="EMBL" id="JARGEI010000006">
    <property type="protein sequence ID" value="KAJ8730421.1"/>
    <property type="molecule type" value="Genomic_DNA"/>
</dbReference>
<proteinExistence type="predicted"/>
<name>A0AAD7YVH6_MYTSE</name>
<evidence type="ECO:0000256" key="1">
    <source>
        <dbReference type="SAM" id="Phobius"/>
    </source>
</evidence>
<dbReference type="Proteomes" id="UP001231518">
    <property type="component" value="Chromosome 9"/>
</dbReference>
<gene>
    <name evidence="2" type="ORF">PYW07_017459</name>
</gene>
<dbReference type="AlphaFoldDB" id="A0AAD7YVH6"/>
<reference evidence="2" key="1">
    <citation type="submission" date="2023-03" db="EMBL/GenBank/DDBJ databases">
        <title>Chromosome-level genomes of two armyworms, Mythimna separata and Mythimna loreyi, provide insights into the biosynthesis and reception of sex pheromones.</title>
        <authorList>
            <person name="Zhao H."/>
        </authorList>
    </citation>
    <scope>NUCLEOTIDE SEQUENCE</scope>
    <source>
        <strain evidence="2">BeijingLab</strain>
        <tissue evidence="2">Pupa</tissue>
    </source>
</reference>
<sequence>MCCLADEDYKDCSLDTIQGDIVELVEPMRRKTLIHVYPTLYHYDQIGYCDFAIDFRCSHTRRSRQLSVSIPFDTQLQNKKKAPCLKEYAHVKGSDCVSLDEDTLRECEPVNCDLKYSGRRPYYEGTRDKCVSAPVCETNIIKQLPDIVYVPVSNVCRDLDHPISIGDIYAINTGLGVVTESTKPAVYDFKIILKSNCSTISENMKMLRDMMYGKLGVLNGDTSDYRACCLQAVLSIIAYVVAVSGVILALVCCLQTTMWCYGKWSAGELKQTLTRPGKKREGSMFTKNSEIDRDVTDGLLKEVIVRDLPIEMRGSVVDICQRIDQEIKQKKRYRVRDLGNHVDFQEADSQTSETSSECSLLDETAKLIK</sequence>
<organism evidence="2 3">
    <name type="scientific">Mythimna separata</name>
    <name type="common">Oriental armyworm</name>
    <name type="synonym">Pseudaletia separata</name>
    <dbReference type="NCBI Taxonomy" id="271217"/>
    <lineage>
        <taxon>Eukaryota</taxon>
        <taxon>Metazoa</taxon>
        <taxon>Ecdysozoa</taxon>
        <taxon>Arthropoda</taxon>
        <taxon>Hexapoda</taxon>
        <taxon>Insecta</taxon>
        <taxon>Pterygota</taxon>
        <taxon>Neoptera</taxon>
        <taxon>Endopterygota</taxon>
        <taxon>Lepidoptera</taxon>
        <taxon>Glossata</taxon>
        <taxon>Ditrysia</taxon>
        <taxon>Noctuoidea</taxon>
        <taxon>Noctuidae</taxon>
        <taxon>Noctuinae</taxon>
        <taxon>Hadenini</taxon>
        <taxon>Mythimna</taxon>
    </lineage>
</organism>
<keyword evidence="1" id="KW-0812">Transmembrane</keyword>
<feature type="transmembrane region" description="Helical" evidence="1">
    <location>
        <begin position="232"/>
        <end position="254"/>
    </location>
</feature>
<comment type="caution">
    <text evidence="2">The sequence shown here is derived from an EMBL/GenBank/DDBJ whole genome shotgun (WGS) entry which is preliminary data.</text>
</comment>
<evidence type="ECO:0000313" key="2">
    <source>
        <dbReference type="EMBL" id="KAJ8730421.1"/>
    </source>
</evidence>
<protein>
    <submittedName>
        <fullName evidence="2">Uncharacterized protein</fullName>
    </submittedName>
</protein>
<keyword evidence="3" id="KW-1185">Reference proteome</keyword>
<evidence type="ECO:0000313" key="3">
    <source>
        <dbReference type="Proteomes" id="UP001231518"/>
    </source>
</evidence>
<accession>A0AAD7YVH6</accession>
<keyword evidence="1" id="KW-0472">Membrane</keyword>